<dbReference type="PRINTS" id="PR00786">
    <property type="entry name" value="NEPRILYSIN"/>
</dbReference>
<dbReference type="Pfam" id="PF05649">
    <property type="entry name" value="Peptidase_M13_N"/>
    <property type="match status" value="1"/>
</dbReference>
<name>A0A1H9CJJ9_9LACT</name>
<evidence type="ECO:0000256" key="5">
    <source>
        <dbReference type="ARBA" id="ARBA00022801"/>
    </source>
</evidence>
<dbReference type="Pfam" id="PF01431">
    <property type="entry name" value="Peptidase_M13"/>
    <property type="match status" value="1"/>
</dbReference>
<dbReference type="AlphaFoldDB" id="A0A1H9CJJ9"/>
<dbReference type="GO" id="GO:0005886">
    <property type="term" value="C:plasma membrane"/>
    <property type="evidence" value="ECO:0007669"/>
    <property type="project" value="TreeGrafter"/>
</dbReference>
<dbReference type="STRING" id="89093.SAMN04488558_10455"/>
<evidence type="ECO:0000256" key="2">
    <source>
        <dbReference type="ARBA" id="ARBA00007357"/>
    </source>
</evidence>
<dbReference type="InterPro" id="IPR018497">
    <property type="entry name" value="Peptidase_M13_C"/>
</dbReference>
<dbReference type="Gene3D" id="1.10.1380.10">
    <property type="entry name" value="Neutral endopeptidase , domain2"/>
    <property type="match status" value="1"/>
</dbReference>
<dbReference type="PROSITE" id="PS51885">
    <property type="entry name" value="NEPRILYSIN"/>
    <property type="match status" value="1"/>
</dbReference>
<comment type="cofactor">
    <cofactor evidence="1">
        <name>Zn(2+)</name>
        <dbReference type="ChEBI" id="CHEBI:29105"/>
    </cofactor>
</comment>
<dbReference type="SUPFAM" id="SSF55486">
    <property type="entry name" value="Metalloproteases ('zincins'), catalytic domain"/>
    <property type="match status" value="1"/>
</dbReference>
<accession>A0A1H9CJJ9</accession>
<evidence type="ECO:0000313" key="11">
    <source>
        <dbReference type="Proteomes" id="UP000198833"/>
    </source>
</evidence>
<dbReference type="GO" id="GO:0016485">
    <property type="term" value="P:protein processing"/>
    <property type="evidence" value="ECO:0007669"/>
    <property type="project" value="TreeGrafter"/>
</dbReference>
<keyword evidence="4" id="KW-0479">Metal-binding</keyword>
<dbReference type="GO" id="GO:0004222">
    <property type="term" value="F:metalloendopeptidase activity"/>
    <property type="evidence" value="ECO:0007669"/>
    <property type="project" value="InterPro"/>
</dbReference>
<dbReference type="CDD" id="cd08662">
    <property type="entry name" value="M13"/>
    <property type="match status" value="1"/>
</dbReference>
<keyword evidence="6" id="KW-0862">Zinc</keyword>
<dbReference type="InterPro" id="IPR000718">
    <property type="entry name" value="Peptidase_M13"/>
</dbReference>
<dbReference type="OrthoDB" id="9775677at2"/>
<evidence type="ECO:0000313" key="10">
    <source>
        <dbReference type="EMBL" id="SEQ01334.1"/>
    </source>
</evidence>
<proteinExistence type="inferred from homology"/>
<feature type="domain" description="Peptidase M13 N-terminal" evidence="9">
    <location>
        <begin position="51"/>
        <end position="427"/>
    </location>
</feature>
<keyword evidence="3" id="KW-0645">Protease</keyword>
<evidence type="ECO:0000256" key="7">
    <source>
        <dbReference type="ARBA" id="ARBA00023049"/>
    </source>
</evidence>
<dbReference type="Proteomes" id="UP000198833">
    <property type="component" value="Unassembled WGS sequence"/>
</dbReference>
<evidence type="ECO:0000256" key="4">
    <source>
        <dbReference type="ARBA" id="ARBA00022723"/>
    </source>
</evidence>
<comment type="similarity">
    <text evidence="2">Belongs to the peptidase M13 family.</text>
</comment>
<evidence type="ECO:0000256" key="1">
    <source>
        <dbReference type="ARBA" id="ARBA00001947"/>
    </source>
</evidence>
<dbReference type="InterPro" id="IPR008753">
    <property type="entry name" value="Peptidase_M13_N"/>
</dbReference>
<dbReference type="Gene3D" id="3.40.390.10">
    <property type="entry name" value="Collagenase (Catalytic Domain)"/>
    <property type="match status" value="1"/>
</dbReference>
<reference evidence="10 11" key="1">
    <citation type="submission" date="2016-10" db="EMBL/GenBank/DDBJ databases">
        <authorList>
            <person name="de Groot N.N."/>
        </authorList>
    </citation>
    <scope>NUCLEOTIDE SEQUENCE [LARGE SCALE GENOMIC DNA]</scope>
    <source>
        <strain evidence="10 11">DSM 15695</strain>
    </source>
</reference>
<dbReference type="PANTHER" id="PTHR11733">
    <property type="entry name" value="ZINC METALLOPROTEASE FAMILY M13 NEPRILYSIN-RELATED"/>
    <property type="match status" value="1"/>
</dbReference>
<keyword evidence="11" id="KW-1185">Reference proteome</keyword>
<evidence type="ECO:0000259" key="9">
    <source>
        <dbReference type="Pfam" id="PF05649"/>
    </source>
</evidence>
<dbReference type="PANTHER" id="PTHR11733:SF167">
    <property type="entry name" value="FI17812P1-RELATED"/>
    <property type="match status" value="1"/>
</dbReference>
<protein>
    <submittedName>
        <fullName evidence="10">Putative endopeptidase</fullName>
    </submittedName>
</protein>
<evidence type="ECO:0000256" key="3">
    <source>
        <dbReference type="ARBA" id="ARBA00022670"/>
    </source>
</evidence>
<keyword evidence="7" id="KW-0482">Metalloprotease</keyword>
<gene>
    <name evidence="10" type="ORF">SAMN04488558_10455</name>
</gene>
<dbReference type="InterPro" id="IPR024079">
    <property type="entry name" value="MetalloPept_cat_dom_sf"/>
</dbReference>
<organism evidence="10 11">
    <name type="scientific">Ignavigranum ruoffiae</name>
    <dbReference type="NCBI Taxonomy" id="89093"/>
    <lineage>
        <taxon>Bacteria</taxon>
        <taxon>Bacillati</taxon>
        <taxon>Bacillota</taxon>
        <taxon>Bacilli</taxon>
        <taxon>Lactobacillales</taxon>
        <taxon>Aerococcaceae</taxon>
        <taxon>Ignavigranum</taxon>
    </lineage>
</organism>
<keyword evidence="5" id="KW-0378">Hydrolase</keyword>
<dbReference type="EMBL" id="FOEN01000004">
    <property type="protein sequence ID" value="SEQ01334.1"/>
    <property type="molecule type" value="Genomic_DNA"/>
</dbReference>
<dbReference type="GO" id="GO:0046872">
    <property type="term" value="F:metal ion binding"/>
    <property type="evidence" value="ECO:0007669"/>
    <property type="project" value="UniProtKB-KW"/>
</dbReference>
<evidence type="ECO:0000256" key="6">
    <source>
        <dbReference type="ARBA" id="ARBA00022833"/>
    </source>
</evidence>
<dbReference type="InterPro" id="IPR042089">
    <property type="entry name" value="Peptidase_M13_dom_2"/>
</dbReference>
<sequence>MSHKKFNFVGASMVAILALGVGVQSAPIIWQSPIVLAQEEEASTEIPDYKEDFFEAVNKEYLDNMEMAADEVAIGVNDELDEIVDERLKTILGDLKDGKVEPQNEEEQQMMNYYDLAYDFDRREEEGAEPVKPYLEKIESLESAEDLADRLGEWIEEDLPLPFYVYSSPGLEDPKTNELMIASGSLILPDTSYYDEGNEDAPELLKVYRESGEKILVAMGYSEEEAAKHLENTLNFDALMAEYRTPSEERPKYSDNIFSISVEDAQGMTDSFKLLSALENIIGTKVEKINIDDKSFSGGLADMMGEEHFEELKSWMLVKQAIAAAPYLTEELRLLQAEYGMAQRGIEEPTPQDKAAYKEIIYQFYDVIGNAYGKEYFGEEARKEVEDITYDIIDMYKERLNNNEWLSPETRKKAIEKLDKMDVMVGYGDEYNKNTPDYKVDPEKSFFDGIKGINKVDVVNDLKDYDQPVAENQWGMEPFAVNAYYSSTSNLICLPAGILQAPFYDKDQTDSQNYGGVGNVVGHELTHAFDPSGAEFNADGAFENWWTEEDYAAYEDRTKVMIDQYDGYEIYDGQVDGEQTLAENIADNGGMSVALEGLKRKGDPNYKEFFESYARTWAIKLRPEFGKMRLVTDEHAPAETRTNIPVQNFEEFYETYGVQEGDPMYMAPADRMIFW</sequence>
<evidence type="ECO:0000259" key="8">
    <source>
        <dbReference type="Pfam" id="PF01431"/>
    </source>
</evidence>
<dbReference type="RefSeq" id="WP_092571183.1">
    <property type="nucleotide sequence ID" value="NZ_CALUDV010000026.1"/>
</dbReference>
<feature type="domain" description="Peptidase M13 C-terminal" evidence="8">
    <location>
        <begin position="482"/>
        <end position="671"/>
    </location>
</feature>